<dbReference type="SUPFAM" id="SSF53474">
    <property type="entry name" value="alpha/beta-Hydrolases"/>
    <property type="match status" value="1"/>
</dbReference>
<dbReference type="RefSeq" id="WP_067523320.1">
    <property type="nucleotide sequence ID" value="NZ_JABELX010000004.1"/>
</dbReference>
<dbReference type="InterPro" id="IPR029058">
    <property type="entry name" value="AB_hydrolase_fold"/>
</dbReference>
<reference evidence="2 3" key="1">
    <citation type="submission" date="2020-05" db="EMBL/GenBank/DDBJ databases">
        <title>MicrobeNet Type strains.</title>
        <authorList>
            <person name="Nicholson A.C."/>
        </authorList>
    </citation>
    <scope>NUCLEOTIDE SEQUENCE [LARGE SCALE GENOMIC DNA]</scope>
    <source>
        <strain evidence="2 3">JCM 3224</strain>
    </source>
</reference>
<evidence type="ECO:0000259" key="1">
    <source>
        <dbReference type="Pfam" id="PF12697"/>
    </source>
</evidence>
<evidence type="ECO:0000313" key="3">
    <source>
        <dbReference type="Proteomes" id="UP000586827"/>
    </source>
</evidence>
<keyword evidence="2" id="KW-0378">Hydrolase</keyword>
<dbReference type="PANTHER" id="PTHR43194">
    <property type="entry name" value="HYDROLASE ALPHA/BETA FOLD FAMILY"/>
    <property type="match status" value="1"/>
</dbReference>
<dbReference type="AlphaFoldDB" id="A0A849C2Z8"/>
<protein>
    <submittedName>
        <fullName evidence="2">Alpha/beta hydrolase</fullName>
    </submittedName>
</protein>
<dbReference type="Pfam" id="PF12697">
    <property type="entry name" value="Abhydrolase_6"/>
    <property type="match status" value="1"/>
</dbReference>
<dbReference type="PANTHER" id="PTHR43194:SF2">
    <property type="entry name" value="PEROXISOMAL MEMBRANE PROTEIN LPX1"/>
    <property type="match status" value="1"/>
</dbReference>
<dbReference type="Gene3D" id="3.40.50.1820">
    <property type="entry name" value="alpha/beta hydrolase"/>
    <property type="match status" value="1"/>
</dbReference>
<feature type="domain" description="AB hydrolase-1" evidence="1">
    <location>
        <begin position="23"/>
        <end position="268"/>
    </location>
</feature>
<comment type="caution">
    <text evidence="2">The sequence shown here is derived from an EMBL/GenBank/DDBJ whole genome shotgun (WGS) entry which is preliminary data.</text>
</comment>
<evidence type="ECO:0000313" key="2">
    <source>
        <dbReference type="EMBL" id="NNH70810.1"/>
    </source>
</evidence>
<gene>
    <name evidence="2" type="ORF">HLB23_13205</name>
</gene>
<keyword evidence="3" id="KW-1185">Reference proteome</keyword>
<dbReference type="EMBL" id="JABELX010000004">
    <property type="protein sequence ID" value="NNH70810.1"/>
    <property type="molecule type" value="Genomic_DNA"/>
</dbReference>
<sequence>MFEVQLSAGVIEYEDTGGDGPVLVFIHGLIMDGSGWRHVVARLRTEYRCIVPTWPLGGHRKPMNEDGDLSFLGIAGLVGDFLTALDLRNVTLVQNDWGGAQLLLGTRGSDRVGRLVLTSCEAFDNYPPKPARLIVAAAKVPGGLRIVMAVLGTRLGRRGPGTWGWMSKRPVPKEVIDAWFRPATVDRDIRRDLAKYLNTVPSRAELLEIAERNAAFTGPVLIVWATEDKMMPVAHARRLAGLYPDARLVEIEDSYTLLPEDQPERLAETIGEFLAATADTSRQ</sequence>
<dbReference type="InterPro" id="IPR000073">
    <property type="entry name" value="AB_hydrolase_1"/>
</dbReference>
<organism evidence="2 3">
    <name type="scientific">Nocardia uniformis</name>
    <dbReference type="NCBI Taxonomy" id="53432"/>
    <lineage>
        <taxon>Bacteria</taxon>
        <taxon>Bacillati</taxon>
        <taxon>Actinomycetota</taxon>
        <taxon>Actinomycetes</taxon>
        <taxon>Mycobacteriales</taxon>
        <taxon>Nocardiaceae</taxon>
        <taxon>Nocardia</taxon>
    </lineage>
</organism>
<name>A0A849C2Z8_9NOCA</name>
<dbReference type="Proteomes" id="UP000586827">
    <property type="component" value="Unassembled WGS sequence"/>
</dbReference>
<dbReference type="GO" id="GO:0016787">
    <property type="term" value="F:hydrolase activity"/>
    <property type="evidence" value="ECO:0007669"/>
    <property type="project" value="UniProtKB-KW"/>
</dbReference>
<dbReference type="InterPro" id="IPR050228">
    <property type="entry name" value="Carboxylesterase_BioH"/>
</dbReference>
<accession>A0A849C2Z8</accession>
<proteinExistence type="predicted"/>